<keyword evidence="6" id="KW-0967">Endosome</keyword>
<dbReference type="GO" id="GO:0016887">
    <property type="term" value="F:ATP hydrolysis activity"/>
    <property type="evidence" value="ECO:0007669"/>
    <property type="project" value="InterPro"/>
</dbReference>
<dbReference type="Pfam" id="PF09336">
    <property type="entry name" value="Vps4_C"/>
    <property type="match status" value="1"/>
</dbReference>
<gene>
    <name evidence="16" type="ORF">QBC35DRAFT_65352</name>
</gene>
<dbReference type="CDD" id="cd02678">
    <property type="entry name" value="MIT_VPS4"/>
    <property type="match status" value="1"/>
</dbReference>
<accession>A0AAN6WMS2</accession>
<keyword evidence="10" id="KW-0472">Membrane</keyword>
<evidence type="ECO:0000256" key="5">
    <source>
        <dbReference type="ARBA" id="ARBA00022741"/>
    </source>
</evidence>
<dbReference type="PANTHER" id="PTHR23074:SF83">
    <property type="entry name" value="VACUOLAR PROTEIN SORTING-ASSOCIATED PROTEIN 4A"/>
    <property type="match status" value="1"/>
</dbReference>
<dbReference type="PROSITE" id="PS00674">
    <property type="entry name" value="AAA"/>
    <property type="match status" value="1"/>
</dbReference>
<dbReference type="CDD" id="cd19521">
    <property type="entry name" value="RecA-like_VPS4"/>
    <property type="match status" value="1"/>
</dbReference>
<dbReference type="InterPro" id="IPR007330">
    <property type="entry name" value="MIT_dom"/>
</dbReference>
<dbReference type="GO" id="GO:0007033">
    <property type="term" value="P:vacuole organization"/>
    <property type="evidence" value="ECO:0007669"/>
    <property type="project" value="TreeGrafter"/>
</dbReference>
<keyword evidence="7" id="KW-0378">Hydrolase</keyword>
<dbReference type="InterPro" id="IPR003959">
    <property type="entry name" value="ATPase_AAA_core"/>
</dbReference>
<dbReference type="Gene3D" id="3.40.50.300">
    <property type="entry name" value="P-loop containing nucleotide triphosphate hydrolases"/>
    <property type="match status" value="1"/>
</dbReference>
<protein>
    <recommendedName>
        <fullName evidence="3">vesicle-fusing ATPase</fullName>
        <ecNumber evidence="3">3.6.4.6</ecNumber>
    </recommendedName>
</protein>
<dbReference type="InterPro" id="IPR003960">
    <property type="entry name" value="ATPase_AAA_CS"/>
</dbReference>
<comment type="subcellular location">
    <subcellularLocation>
        <location evidence="1">Endosome membrane</location>
        <topology evidence="1">Peripheral membrane protein</topology>
    </subcellularLocation>
</comment>
<feature type="region of interest" description="Disordered" evidence="13">
    <location>
        <begin position="81"/>
        <end position="115"/>
    </location>
</feature>
<evidence type="ECO:0000256" key="9">
    <source>
        <dbReference type="ARBA" id="ARBA00022927"/>
    </source>
</evidence>
<dbReference type="InterPro" id="IPR027417">
    <property type="entry name" value="P-loop_NTPase"/>
</dbReference>
<dbReference type="InterPro" id="IPR036181">
    <property type="entry name" value="MIT_dom_sf"/>
</dbReference>
<dbReference type="FunFam" id="1.10.8.60:FF:000015">
    <property type="entry name" value="vacuolar protein sorting-associated protein 4A"/>
    <property type="match status" value="1"/>
</dbReference>
<dbReference type="FunFam" id="1.20.58.80:FF:000004">
    <property type="entry name" value="Vacuolar protein sorting-associated protein 4"/>
    <property type="match status" value="1"/>
</dbReference>
<evidence type="ECO:0000256" key="8">
    <source>
        <dbReference type="ARBA" id="ARBA00022840"/>
    </source>
</evidence>
<comment type="caution">
    <text evidence="16">The sequence shown here is derived from an EMBL/GenBank/DDBJ whole genome shotgun (WGS) entry which is preliminary data.</text>
</comment>
<comment type="similarity">
    <text evidence="2 12">Belongs to the AAA ATPase family.</text>
</comment>
<dbReference type="Pfam" id="PF04212">
    <property type="entry name" value="MIT"/>
    <property type="match status" value="1"/>
</dbReference>
<dbReference type="InterPro" id="IPR015415">
    <property type="entry name" value="Spast_Vps4_C"/>
</dbReference>
<dbReference type="AlphaFoldDB" id="A0AAN6WMS2"/>
<name>A0AAN6WMS2_9PEZI</name>
<evidence type="ECO:0000256" key="12">
    <source>
        <dbReference type="RuleBase" id="RU003651"/>
    </source>
</evidence>
<dbReference type="Gene3D" id="1.20.58.80">
    <property type="entry name" value="Phosphotransferase system, lactose/cellobiose-type IIA subunit"/>
    <property type="match status" value="1"/>
</dbReference>
<dbReference type="GO" id="GO:0016197">
    <property type="term" value="P:endosomal transport"/>
    <property type="evidence" value="ECO:0007669"/>
    <property type="project" value="TreeGrafter"/>
</dbReference>
<dbReference type="SMART" id="SM00382">
    <property type="entry name" value="AAA"/>
    <property type="match status" value="1"/>
</dbReference>
<evidence type="ECO:0000313" key="16">
    <source>
        <dbReference type="EMBL" id="KAK4184190.1"/>
    </source>
</evidence>
<proteinExistence type="inferred from homology"/>
<dbReference type="EC" id="3.6.4.6" evidence="3"/>
<dbReference type="GO" id="GO:0015031">
    <property type="term" value="P:protein transport"/>
    <property type="evidence" value="ECO:0007669"/>
    <property type="project" value="UniProtKB-KW"/>
</dbReference>
<evidence type="ECO:0000313" key="17">
    <source>
        <dbReference type="Proteomes" id="UP001302126"/>
    </source>
</evidence>
<evidence type="ECO:0000256" key="11">
    <source>
        <dbReference type="ARBA" id="ARBA00048883"/>
    </source>
</evidence>
<reference evidence="16" key="2">
    <citation type="submission" date="2023-05" db="EMBL/GenBank/DDBJ databases">
        <authorList>
            <consortium name="Lawrence Berkeley National Laboratory"/>
            <person name="Steindorff A."/>
            <person name="Hensen N."/>
            <person name="Bonometti L."/>
            <person name="Westerberg I."/>
            <person name="Brannstrom I.O."/>
            <person name="Guillou S."/>
            <person name="Cros-Aarteil S."/>
            <person name="Calhoun S."/>
            <person name="Haridas S."/>
            <person name="Kuo A."/>
            <person name="Mondo S."/>
            <person name="Pangilinan J."/>
            <person name="Riley R."/>
            <person name="Labutti K."/>
            <person name="Andreopoulos B."/>
            <person name="Lipzen A."/>
            <person name="Chen C."/>
            <person name="Yanf M."/>
            <person name="Daum C."/>
            <person name="Ng V."/>
            <person name="Clum A."/>
            <person name="Ohm R."/>
            <person name="Martin F."/>
            <person name="Silar P."/>
            <person name="Natvig D."/>
            <person name="Lalanne C."/>
            <person name="Gautier V."/>
            <person name="Ament-Velasquez S.L."/>
            <person name="Kruys A."/>
            <person name="Hutchinson M.I."/>
            <person name="Powell A.J."/>
            <person name="Barry K."/>
            <person name="Miller A.N."/>
            <person name="Grigoriev I.V."/>
            <person name="Debuchy R."/>
            <person name="Gladieux P."/>
            <person name="Thoren M.H."/>
            <person name="Johannesson H."/>
        </authorList>
    </citation>
    <scope>NUCLEOTIDE SEQUENCE</scope>
    <source>
        <strain evidence="16">PSN309</strain>
    </source>
</reference>
<keyword evidence="17" id="KW-1185">Reference proteome</keyword>
<sequence length="438" mass="48376">MSNTDFLDRAIKQVRTAIDADNAGQYEKAYQQYYASLELFMLALKWEKNPKSKEMIRQKTAEYMGRAEKLKAHLADADAKKKKPGLVGANGTSTGGTGKGKEAGEDGPPELDEDSKKLRSALAGAILQERPNVSWDDVAGLDQAKEALKEAVLLPIKFPHLFQGKRQPWKGILLYGPPGTGKSYLAKAVATEAKSTFFSISSSDLVSKWMGESERLVKQLFAMARENKPSIIFIDEIDALCGPRGEGESEASRRIKTEMLVQMDGVGKDSKGVLILGATNIPWQLDAAIRRRFQRRVHISLPDLAARTTMFKIAIGDTKTALKQEDFRELAKASEGYSGSDITIVVQDALMQPVRKIQQATHFKKVIQDGKQRVTPCSPGDPDAVEMTWEDVASEELLEPVVEKKDFIKAIKSSRPTVSDVDLQRNAEWTKEFGSEGA</sequence>
<dbReference type="GO" id="GO:0010008">
    <property type="term" value="C:endosome membrane"/>
    <property type="evidence" value="ECO:0007669"/>
    <property type="project" value="UniProtKB-SubCell"/>
</dbReference>
<dbReference type="GO" id="GO:0005524">
    <property type="term" value="F:ATP binding"/>
    <property type="evidence" value="ECO:0007669"/>
    <property type="project" value="UniProtKB-KW"/>
</dbReference>
<organism evidence="16 17">
    <name type="scientific">Podospora australis</name>
    <dbReference type="NCBI Taxonomy" id="1536484"/>
    <lineage>
        <taxon>Eukaryota</taxon>
        <taxon>Fungi</taxon>
        <taxon>Dikarya</taxon>
        <taxon>Ascomycota</taxon>
        <taxon>Pezizomycotina</taxon>
        <taxon>Sordariomycetes</taxon>
        <taxon>Sordariomycetidae</taxon>
        <taxon>Sordariales</taxon>
        <taxon>Podosporaceae</taxon>
        <taxon>Podospora</taxon>
    </lineage>
</organism>
<dbReference type="SUPFAM" id="SSF52540">
    <property type="entry name" value="P-loop containing nucleoside triphosphate hydrolases"/>
    <property type="match status" value="1"/>
</dbReference>
<evidence type="ECO:0000256" key="10">
    <source>
        <dbReference type="ARBA" id="ARBA00023136"/>
    </source>
</evidence>
<evidence type="ECO:0000256" key="13">
    <source>
        <dbReference type="SAM" id="MobiDB-lite"/>
    </source>
</evidence>
<evidence type="ECO:0000256" key="6">
    <source>
        <dbReference type="ARBA" id="ARBA00022753"/>
    </source>
</evidence>
<reference evidence="16" key="1">
    <citation type="journal article" date="2023" name="Mol. Phylogenet. Evol.">
        <title>Genome-scale phylogeny and comparative genomics of the fungal order Sordariales.</title>
        <authorList>
            <person name="Hensen N."/>
            <person name="Bonometti L."/>
            <person name="Westerberg I."/>
            <person name="Brannstrom I.O."/>
            <person name="Guillou S."/>
            <person name="Cros-Aarteil S."/>
            <person name="Calhoun S."/>
            <person name="Haridas S."/>
            <person name="Kuo A."/>
            <person name="Mondo S."/>
            <person name="Pangilinan J."/>
            <person name="Riley R."/>
            <person name="LaButti K."/>
            <person name="Andreopoulos B."/>
            <person name="Lipzen A."/>
            <person name="Chen C."/>
            <person name="Yan M."/>
            <person name="Daum C."/>
            <person name="Ng V."/>
            <person name="Clum A."/>
            <person name="Steindorff A."/>
            <person name="Ohm R.A."/>
            <person name="Martin F."/>
            <person name="Silar P."/>
            <person name="Natvig D.O."/>
            <person name="Lalanne C."/>
            <person name="Gautier V."/>
            <person name="Ament-Velasquez S.L."/>
            <person name="Kruys A."/>
            <person name="Hutchinson M.I."/>
            <person name="Powell A.J."/>
            <person name="Barry K."/>
            <person name="Miller A.N."/>
            <person name="Grigoriev I.V."/>
            <person name="Debuchy R."/>
            <person name="Gladieux P."/>
            <person name="Hiltunen Thoren M."/>
            <person name="Johannesson H."/>
        </authorList>
    </citation>
    <scope>NUCLEOTIDE SEQUENCE</scope>
    <source>
        <strain evidence="16">PSN309</strain>
    </source>
</reference>
<feature type="domain" description="AAA+ ATPase" evidence="14">
    <location>
        <begin position="168"/>
        <end position="303"/>
    </location>
</feature>
<evidence type="ECO:0000259" key="14">
    <source>
        <dbReference type="SMART" id="SM00382"/>
    </source>
</evidence>
<dbReference type="FunFam" id="3.40.50.300:FF:000043">
    <property type="entry name" value="Vacuolar protein sorting-associated protein 4"/>
    <property type="match status" value="1"/>
</dbReference>
<dbReference type="GO" id="GO:0045324">
    <property type="term" value="P:late endosome to vacuole transport"/>
    <property type="evidence" value="ECO:0007669"/>
    <property type="project" value="UniProtKB-ARBA"/>
</dbReference>
<dbReference type="InterPro" id="IPR045253">
    <property type="entry name" value="VPS4_MIT"/>
</dbReference>
<dbReference type="InterPro" id="IPR050304">
    <property type="entry name" value="MT-severing_AAA_ATPase"/>
</dbReference>
<evidence type="ECO:0000256" key="4">
    <source>
        <dbReference type="ARBA" id="ARBA00022448"/>
    </source>
</evidence>
<evidence type="ECO:0000256" key="2">
    <source>
        <dbReference type="ARBA" id="ARBA00006914"/>
    </source>
</evidence>
<dbReference type="Gene3D" id="1.10.8.60">
    <property type="match status" value="1"/>
</dbReference>
<keyword evidence="9" id="KW-0653">Protein transport</keyword>
<dbReference type="EMBL" id="MU864500">
    <property type="protein sequence ID" value="KAK4184190.1"/>
    <property type="molecule type" value="Genomic_DNA"/>
</dbReference>
<evidence type="ECO:0000259" key="15">
    <source>
        <dbReference type="SMART" id="SM00745"/>
    </source>
</evidence>
<evidence type="ECO:0000256" key="1">
    <source>
        <dbReference type="ARBA" id="ARBA00004481"/>
    </source>
</evidence>
<dbReference type="SMART" id="SM00745">
    <property type="entry name" value="MIT"/>
    <property type="match status" value="1"/>
</dbReference>
<comment type="catalytic activity">
    <reaction evidence="11">
        <text>ATP + H2O = ADP + phosphate + H(+)</text>
        <dbReference type="Rhea" id="RHEA:13065"/>
        <dbReference type="ChEBI" id="CHEBI:15377"/>
        <dbReference type="ChEBI" id="CHEBI:15378"/>
        <dbReference type="ChEBI" id="CHEBI:30616"/>
        <dbReference type="ChEBI" id="CHEBI:43474"/>
        <dbReference type="ChEBI" id="CHEBI:456216"/>
        <dbReference type="EC" id="3.6.4.6"/>
    </reaction>
</comment>
<dbReference type="Pfam" id="PF00004">
    <property type="entry name" value="AAA"/>
    <property type="match status" value="1"/>
</dbReference>
<keyword evidence="5 12" id="KW-0547">Nucleotide-binding</keyword>
<dbReference type="InterPro" id="IPR041569">
    <property type="entry name" value="AAA_lid_3"/>
</dbReference>
<keyword evidence="4" id="KW-0813">Transport</keyword>
<feature type="domain" description="MIT" evidence="15">
    <location>
        <begin position="3"/>
        <end position="80"/>
    </location>
</feature>
<dbReference type="InterPro" id="IPR003593">
    <property type="entry name" value="AAA+_ATPase"/>
</dbReference>
<dbReference type="SUPFAM" id="SSF116846">
    <property type="entry name" value="MIT domain"/>
    <property type="match status" value="1"/>
</dbReference>
<dbReference type="PANTHER" id="PTHR23074">
    <property type="entry name" value="AAA DOMAIN-CONTAINING"/>
    <property type="match status" value="1"/>
</dbReference>
<evidence type="ECO:0000256" key="3">
    <source>
        <dbReference type="ARBA" id="ARBA00012674"/>
    </source>
</evidence>
<keyword evidence="8 12" id="KW-0067">ATP-binding</keyword>
<evidence type="ECO:0000256" key="7">
    <source>
        <dbReference type="ARBA" id="ARBA00022801"/>
    </source>
</evidence>
<dbReference type="Pfam" id="PF17862">
    <property type="entry name" value="AAA_lid_3"/>
    <property type="match status" value="1"/>
</dbReference>
<dbReference type="Proteomes" id="UP001302126">
    <property type="component" value="Unassembled WGS sequence"/>
</dbReference>